<evidence type="ECO:0000256" key="5">
    <source>
        <dbReference type="ARBA" id="ARBA00022519"/>
    </source>
</evidence>
<evidence type="ECO:0000259" key="10">
    <source>
        <dbReference type="PROSITE" id="PS51012"/>
    </source>
</evidence>
<evidence type="ECO:0000256" key="2">
    <source>
        <dbReference type="ARBA" id="ARBA00007783"/>
    </source>
</evidence>
<accession>A0A454JI16</accession>
<dbReference type="PIRSF" id="PIRSF006648">
    <property type="entry name" value="DrrB"/>
    <property type="match status" value="1"/>
</dbReference>
<gene>
    <name evidence="11" type="ORF">EAY64_10805</name>
</gene>
<comment type="caution">
    <text evidence="11">The sequence shown here is derived from an EMBL/GenBank/DDBJ whole genome shotgun (WGS) entry which is preliminary data.</text>
</comment>
<feature type="transmembrane region" description="Helical" evidence="9">
    <location>
        <begin position="30"/>
        <end position="54"/>
    </location>
</feature>
<keyword evidence="7 9" id="KW-1133">Transmembrane helix</keyword>
<dbReference type="PRINTS" id="PR00164">
    <property type="entry name" value="ABC2TRNSPORT"/>
</dbReference>
<dbReference type="PROSITE" id="PS51012">
    <property type="entry name" value="ABC_TM2"/>
    <property type="match status" value="1"/>
</dbReference>
<feature type="transmembrane region" description="Helical" evidence="9">
    <location>
        <begin position="145"/>
        <end position="164"/>
    </location>
</feature>
<proteinExistence type="inferred from homology"/>
<sequence>MKPQLDLIRRTVLALFLREMKTRFGKYRLGYLWCLLEPLAHISILLLLFGYIMHRSIPSIPFPLFLLCGVLPFLMFNQIVSRSLNALDANQGLLSYRPVQAIDLILARTLLEGVIGTAVFLLLLLCLALAGQNIALDQLPALCGYWLLLLLFSFSLGLLFMLLGHAYPESEKLIPLLIKPLYFLSGVMFPLALVPAPYQAYLLWNPLAHALELIRHALVTSYPADHVHGSYLLLWTLGLLFFSLLFYKGRANALRRS</sequence>
<evidence type="ECO:0000256" key="1">
    <source>
        <dbReference type="ARBA" id="ARBA00004429"/>
    </source>
</evidence>
<comment type="similarity">
    <text evidence="2 9">Belongs to the ABC-2 integral membrane protein family.</text>
</comment>
<evidence type="ECO:0000256" key="4">
    <source>
        <dbReference type="ARBA" id="ARBA00022475"/>
    </source>
</evidence>
<keyword evidence="5" id="KW-0997">Cell inner membrane</keyword>
<dbReference type="GO" id="GO:0140359">
    <property type="term" value="F:ABC-type transporter activity"/>
    <property type="evidence" value="ECO:0007669"/>
    <property type="project" value="InterPro"/>
</dbReference>
<feature type="transmembrane region" description="Helical" evidence="9">
    <location>
        <begin position="176"/>
        <end position="198"/>
    </location>
</feature>
<feature type="transmembrane region" description="Helical" evidence="9">
    <location>
        <begin position="228"/>
        <end position="247"/>
    </location>
</feature>
<dbReference type="RefSeq" id="WP_103524774.1">
    <property type="nucleotide sequence ID" value="NZ_JAIZDC010000012.1"/>
</dbReference>
<feature type="transmembrane region" description="Helical" evidence="9">
    <location>
        <begin position="101"/>
        <end position="130"/>
    </location>
</feature>
<evidence type="ECO:0000256" key="9">
    <source>
        <dbReference type="RuleBase" id="RU361157"/>
    </source>
</evidence>
<feature type="domain" description="ABC transmembrane type-2" evidence="10">
    <location>
        <begin position="29"/>
        <end position="252"/>
    </location>
</feature>
<dbReference type="PANTHER" id="PTHR30413">
    <property type="entry name" value="INNER MEMBRANE TRANSPORT PERMEASE"/>
    <property type="match status" value="1"/>
</dbReference>
<dbReference type="Proteomes" id="UP000274139">
    <property type="component" value="Unassembled WGS sequence"/>
</dbReference>
<organism evidence="11 12">
    <name type="scientific">Aquitalea palustris</name>
    <dbReference type="NCBI Taxonomy" id="2480983"/>
    <lineage>
        <taxon>Bacteria</taxon>
        <taxon>Pseudomonadati</taxon>
        <taxon>Pseudomonadota</taxon>
        <taxon>Betaproteobacteria</taxon>
        <taxon>Neisseriales</taxon>
        <taxon>Chromobacteriaceae</taxon>
        <taxon>Aquitalea</taxon>
    </lineage>
</organism>
<evidence type="ECO:0000256" key="8">
    <source>
        <dbReference type="ARBA" id="ARBA00023136"/>
    </source>
</evidence>
<dbReference type="InterPro" id="IPR013525">
    <property type="entry name" value="ABC2_TM"/>
</dbReference>
<dbReference type="InterPro" id="IPR047817">
    <property type="entry name" value="ABC2_TM_bact-type"/>
</dbReference>
<evidence type="ECO:0000313" key="11">
    <source>
        <dbReference type="EMBL" id="RMC97145.1"/>
    </source>
</evidence>
<evidence type="ECO:0000256" key="7">
    <source>
        <dbReference type="ARBA" id="ARBA00022989"/>
    </source>
</evidence>
<keyword evidence="3 9" id="KW-0813">Transport</keyword>
<dbReference type="GO" id="GO:0043190">
    <property type="term" value="C:ATP-binding cassette (ABC) transporter complex"/>
    <property type="evidence" value="ECO:0007669"/>
    <property type="project" value="InterPro"/>
</dbReference>
<dbReference type="EMBL" id="RFAR01000043">
    <property type="protein sequence ID" value="RMC97145.1"/>
    <property type="molecule type" value="Genomic_DNA"/>
</dbReference>
<feature type="transmembrane region" description="Helical" evidence="9">
    <location>
        <begin position="60"/>
        <end position="80"/>
    </location>
</feature>
<dbReference type="Pfam" id="PF01061">
    <property type="entry name" value="ABC2_membrane"/>
    <property type="match status" value="1"/>
</dbReference>
<dbReference type="InterPro" id="IPR000412">
    <property type="entry name" value="ABC_2_transport"/>
</dbReference>
<keyword evidence="12" id="KW-1185">Reference proteome</keyword>
<evidence type="ECO:0000256" key="6">
    <source>
        <dbReference type="ARBA" id="ARBA00022692"/>
    </source>
</evidence>
<comment type="subcellular location">
    <subcellularLocation>
        <location evidence="1 9">Cell inner membrane</location>
        <topology evidence="1 9">Multi-pass membrane protein</topology>
    </subcellularLocation>
</comment>
<keyword evidence="8 9" id="KW-0472">Membrane</keyword>
<reference evidence="11 12" key="1">
    <citation type="submission" date="2018-10" db="EMBL/GenBank/DDBJ databases">
        <title>Draft genome sequence of Aquitalea MWU14-2217 isolated from a wild cranberry bog in Provincetown, Massachusetts.</title>
        <authorList>
            <person name="Ebadzadsahrai G."/>
            <person name="Soby S."/>
        </authorList>
    </citation>
    <scope>NUCLEOTIDE SEQUENCE [LARGE SCALE GENOMIC DNA]</scope>
    <source>
        <strain evidence="11 12">MWU14-2217</strain>
    </source>
</reference>
<dbReference type="AlphaFoldDB" id="A0A454JI16"/>
<keyword evidence="4 9" id="KW-1003">Cell membrane</keyword>
<dbReference type="PANTHER" id="PTHR30413:SF8">
    <property type="entry name" value="TRANSPORT PERMEASE PROTEIN"/>
    <property type="match status" value="1"/>
</dbReference>
<dbReference type="OrthoDB" id="9814458at2"/>
<protein>
    <recommendedName>
        <fullName evidence="9">Transport permease protein</fullName>
    </recommendedName>
</protein>
<evidence type="ECO:0000256" key="3">
    <source>
        <dbReference type="ARBA" id="ARBA00022448"/>
    </source>
</evidence>
<name>A0A454JI16_9NEIS</name>
<evidence type="ECO:0000313" key="12">
    <source>
        <dbReference type="Proteomes" id="UP000274139"/>
    </source>
</evidence>
<dbReference type="GO" id="GO:0015920">
    <property type="term" value="P:lipopolysaccharide transport"/>
    <property type="evidence" value="ECO:0007669"/>
    <property type="project" value="TreeGrafter"/>
</dbReference>
<keyword evidence="6 9" id="KW-0812">Transmembrane</keyword>